<evidence type="ECO:0008006" key="4">
    <source>
        <dbReference type="Google" id="ProtNLM"/>
    </source>
</evidence>
<dbReference type="PROSITE" id="PS51257">
    <property type="entry name" value="PROKAR_LIPOPROTEIN"/>
    <property type="match status" value="1"/>
</dbReference>
<feature type="transmembrane region" description="Helical" evidence="1">
    <location>
        <begin position="18"/>
        <end position="36"/>
    </location>
</feature>
<keyword evidence="1" id="KW-0812">Transmembrane</keyword>
<reference evidence="2 3" key="1">
    <citation type="submission" date="2021-06" db="EMBL/GenBank/DDBJ databases">
        <title>Enterococcus alishanensis sp. nov., a novel lactic acid bacterium isolated from fresh coffee beans.</title>
        <authorList>
            <person name="Chen Y.-S."/>
        </authorList>
    </citation>
    <scope>NUCLEOTIDE SEQUENCE [LARGE SCALE GENOMIC DNA]</scope>
    <source>
        <strain evidence="2 3">ALS3</strain>
    </source>
</reference>
<keyword evidence="3" id="KW-1185">Reference proteome</keyword>
<organism evidence="2 3">
    <name type="scientific">Enterococcus alishanensis</name>
    <dbReference type="NCBI Taxonomy" id="1303817"/>
    <lineage>
        <taxon>Bacteria</taxon>
        <taxon>Bacillati</taxon>
        <taxon>Bacillota</taxon>
        <taxon>Bacilli</taxon>
        <taxon>Lactobacillales</taxon>
        <taxon>Enterococcaceae</taxon>
        <taxon>Enterococcus</taxon>
    </lineage>
</organism>
<evidence type="ECO:0000313" key="3">
    <source>
        <dbReference type="Proteomes" id="UP000774130"/>
    </source>
</evidence>
<evidence type="ECO:0000313" key="2">
    <source>
        <dbReference type="EMBL" id="MBV7391191.1"/>
    </source>
</evidence>
<evidence type="ECO:0000256" key="1">
    <source>
        <dbReference type="SAM" id="Phobius"/>
    </source>
</evidence>
<comment type="caution">
    <text evidence="2">The sequence shown here is derived from an EMBL/GenBank/DDBJ whole genome shotgun (WGS) entry which is preliminary data.</text>
</comment>
<gene>
    <name evidence="2" type="ORF">KUA55_10915</name>
</gene>
<dbReference type="EMBL" id="JAHUZB010000004">
    <property type="protein sequence ID" value="MBV7391191.1"/>
    <property type="molecule type" value="Genomic_DNA"/>
</dbReference>
<proteinExistence type="predicted"/>
<accession>A0ABS6TE52</accession>
<name>A0ABS6TE52_9ENTE</name>
<keyword evidence="1" id="KW-1133">Transmembrane helix</keyword>
<dbReference type="Proteomes" id="UP000774130">
    <property type="component" value="Unassembled WGS sequence"/>
</dbReference>
<sequence length="228" mass="26149">MYSFKDFIYFLWLHKKSIVIMTFLFTVIGCAGCALTKGFQYSNHVSFLLSATDEQTEKNSFEEEDEQEIENRIINSNIKLVETYKEMVKSDTMIQQIQKDNPQKNWSEILNALTVNSSINSQIFTVVVTTDSSEQSQKIARSIGKNFPKVVEKNHLPREVFVLAAESTETSRSPSFSKLLIEALLLSFILSTSCSFIWDNLYKRKYIQNSETVQSLIGVEVIGVIDYY</sequence>
<keyword evidence="1" id="KW-0472">Membrane</keyword>
<protein>
    <recommendedName>
        <fullName evidence="4">Capsular polysaccharide biosynthesis protein CpsC</fullName>
    </recommendedName>
</protein>